<accession>A0A3N0AGV4</accession>
<evidence type="ECO:0000313" key="2">
    <source>
        <dbReference type="EMBL" id="RNL20925.1"/>
    </source>
</evidence>
<dbReference type="EMBL" id="QICB01000002">
    <property type="protein sequence ID" value="RNL20925.1"/>
    <property type="molecule type" value="Genomic_DNA"/>
</dbReference>
<protein>
    <submittedName>
        <fullName evidence="2">IS1595 family transposase</fullName>
    </submittedName>
</protein>
<dbReference type="Pfam" id="PF12762">
    <property type="entry name" value="DDE_Tnp_IS1595"/>
    <property type="match status" value="1"/>
</dbReference>
<dbReference type="InterPro" id="IPR024445">
    <property type="entry name" value="Tnp_ISXO2-like"/>
</dbReference>
<evidence type="ECO:0000313" key="3">
    <source>
        <dbReference type="Proteomes" id="UP000267368"/>
    </source>
</evidence>
<evidence type="ECO:0000259" key="1">
    <source>
        <dbReference type="SMART" id="SM01126"/>
    </source>
</evidence>
<organism evidence="2 3">
    <name type="scientific">Slackia faecicanis</name>
    <dbReference type="NCBI Taxonomy" id="255723"/>
    <lineage>
        <taxon>Bacteria</taxon>
        <taxon>Bacillati</taxon>
        <taxon>Actinomycetota</taxon>
        <taxon>Coriobacteriia</taxon>
        <taxon>Eggerthellales</taxon>
        <taxon>Eggerthellaceae</taxon>
        <taxon>Slackia</taxon>
    </lineage>
</organism>
<dbReference type="OrthoDB" id="3228135at2"/>
<proteinExistence type="predicted"/>
<dbReference type="SMART" id="SM01126">
    <property type="entry name" value="DDE_Tnp_IS1595"/>
    <property type="match status" value="1"/>
</dbReference>
<feature type="domain" description="ISXO2-like transposase" evidence="1">
    <location>
        <begin position="147"/>
        <end position="294"/>
    </location>
</feature>
<comment type="caution">
    <text evidence="2">The sequence shown here is derived from an EMBL/GenBank/DDBJ whole genome shotgun (WGS) entry which is preliminary data.</text>
</comment>
<gene>
    <name evidence="2" type="ORF">DMP07_02930</name>
</gene>
<sequence length="323" mass="36379">MGRANPFRALVAGLTADEFLLLREAVDERRCRDEVGVGTLAEAAAAYRPDPKCPGCGARGAWRDGSTAAGVPRWRCRCCGRRFNSLTGTVLEHCRKPLPAWVSFIRLMRHNVPVECAAEMCGVTHKTAFEWRHRVLATVSGYQDRIVLRDTVWVDETYINDTDLSKGYGQARKRGLSRQKLCICVAIDVHKNPVAVVCGHGKPSSARVREAMGGRIAPGALLIHDLERAHNALVRDGGLESEAHRADVNDPVYLERMEMVNDLCSWLKRYLWRFTGMSPANLQAYLDWYVYLFRVNQARDRWDPTARVVRHILMADATYRSLG</sequence>
<dbReference type="AlphaFoldDB" id="A0A3N0AGV4"/>
<name>A0A3N0AGV4_9ACTN</name>
<dbReference type="RefSeq" id="WP_123198022.1">
    <property type="nucleotide sequence ID" value="NZ_QICB01000002.1"/>
</dbReference>
<reference evidence="3" key="1">
    <citation type="submission" date="2018-05" db="EMBL/GenBank/DDBJ databases">
        <title>Genome Sequencing of selected type strains of the family Eggerthellaceae.</title>
        <authorList>
            <person name="Danylec N."/>
            <person name="Stoll D.A."/>
            <person name="Doetsch A."/>
            <person name="Huch M."/>
        </authorList>
    </citation>
    <scope>NUCLEOTIDE SEQUENCE [LARGE SCALE GENOMIC DNA]</scope>
    <source>
        <strain evidence="3">DSM 17537</strain>
    </source>
</reference>
<dbReference type="Proteomes" id="UP000267368">
    <property type="component" value="Unassembled WGS sequence"/>
</dbReference>
<dbReference type="NCBIfam" id="NF033547">
    <property type="entry name" value="transpos_IS1595"/>
    <property type="match status" value="1"/>
</dbReference>
<keyword evidence="3" id="KW-1185">Reference proteome</keyword>